<dbReference type="SUPFAM" id="SSF48452">
    <property type="entry name" value="TPR-like"/>
    <property type="match status" value="1"/>
</dbReference>
<accession>A0A1E5KSY8</accession>
<evidence type="ECO:0000259" key="1">
    <source>
        <dbReference type="PROSITE" id="PS50943"/>
    </source>
</evidence>
<protein>
    <recommendedName>
        <fullName evidence="1">HTH cro/C1-type domain-containing protein</fullName>
    </recommendedName>
</protein>
<sequence>MLQSKRDYQTYNRIETEQRKLNLTELIEISNKLDMPIEELLSYCDYSKLKLIDKNFVLCTKLNIATDNDFKQLIDNYQYLKSINFKSTGELALYYDIKAVFTSKFPEIEEISKLDLHIIYRTVFNTNYFTYYDYRLVANTIILMDTKKGTKLINKLFPLEDRDMGNDKTLLVASRLIINFISGLINNRKFAEAKQYIQFAKNLAIDPTNYFFHFTIYYYENLILHFQTQKLKYLNKVYEYILLLEKTGHKEFAQSLELEIQKLIYSDDIVEVETTIVLREN</sequence>
<feature type="domain" description="HTH cro/C1-type" evidence="1">
    <location>
        <begin position="9"/>
        <end position="40"/>
    </location>
</feature>
<dbReference type="EMBL" id="MIEK01000067">
    <property type="protein sequence ID" value="OEH80995.1"/>
    <property type="molecule type" value="Genomic_DNA"/>
</dbReference>
<dbReference type="PANTHER" id="PTHR37038">
    <property type="entry name" value="TRANSCRIPTIONAL REGULATOR-RELATED"/>
    <property type="match status" value="1"/>
</dbReference>
<dbReference type="InterPro" id="IPR011990">
    <property type="entry name" value="TPR-like_helical_dom_sf"/>
</dbReference>
<dbReference type="InterPro" id="IPR053163">
    <property type="entry name" value="HTH-type_regulator_Rgg"/>
</dbReference>
<evidence type="ECO:0000313" key="2">
    <source>
        <dbReference type="EMBL" id="OEH80995.1"/>
    </source>
</evidence>
<reference evidence="2 3" key="1">
    <citation type="submission" date="2016-09" db="EMBL/GenBank/DDBJ databases">
        <authorList>
            <person name="Capua I."/>
            <person name="De Benedictis P."/>
            <person name="Joannis T."/>
            <person name="Lombin L.H."/>
            <person name="Cattoli G."/>
        </authorList>
    </citation>
    <scope>NUCLEOTIDE SEQUENCE [LARGE SCALE GENOMIC DNA]</scope>
    <source>
        <strain evidence="2 3">LMG 25899</strain>
    </source>
</reference>
<organism evidence="2 3">
    <name type="scientific">Enterococcus rivorum</name>
    <dbReference type="NCBI Taxonomy" id="762845"/>
    <lineage>
        <taxon>Bacteria</taxon>
        <taxon>Bacillati</taxon>
        <taxon>Bacillota</taxon>
        <taxon>Bacilli</taxon>
        <taxon>Lactobacillales</taxon>
        <taxon>Enterococcaceae</taxon>
        <taxon>Enterococcus</taxon>
    </lineage>
</organism>
<proteinExistence type="predicted"/>
<dbReference type="InterPro" id="IPR001387">
    <property type="entry name" value="Cro/C1-type_HTH"/>
</dbReference>
<gene>
    <name evidence="2" type="ORF">BCR26_05630</name>
</gene>
<dbReference type="PROSITE" id="PS50943">
    <property type="entry name" value="HTH_CROC1"/>
    <property type="match status" value="1"/>
</dbReference>
<dbReference type="STRING" id="762845.BCR26_05630"/>
<comment type="caution">
    <text evidence="2">The sequence shown here is derived from an EMBL/GenBank/DDBJ whole genome shotgun (WGS) entry which is preliminary data.</text>
</comment>
<dbReference type="InterPro" id="IPR010057">
    <property type="entry name" value="Transcription_activator_Rgg_C"/>
</dbReference>
<name>A0A1E5KSY8_9ENTE</name>
<dbReference type="Gene3D" id="1.25.40.400">
    <property type="match status" value="1"/>
</dbReference>
<dbReference type="Pfam" id="PF21259">
    <property type="entry name" value="Rgg_C"/>
    <property type="match status" value="1"/>
</dbReference>
<dbReference type="Proteomes" id="UP000095256">
    <property type="component" value="Unassembled WGS sequence"/>
</dbReference>
<dbReference type="AlphaFoldDB" id="A0A1E5KSY8"/>
<evidence type="ECO:0000313" key="3">
    <source>
        <dbReference type="Proteomes" id="UP000095256"/>
    </source>
</evidence>
<keyword evidence="3" id="KW-1185">Reference proteome</keyword>